<organism evidence="1 2">
    <name type="scientific">Elysia crispata</name>
    <name type="common">lettuce slug</name>
    <dbReference type="NCBI Taxonomy" id="231223"/>
    <lineage>
        <taxon>Eukaryota</taxon>
        <taxon>Metazoa</taxon>
        <taxon>Spiralia</taxon>
        <taxon>Lophotrochozoa</taxon>
        <taxon>Mollusca</taxon>
        <taxon>Gastropoda</taxon>
        <taxon>Heterobranchia</taxon>
        <taxon>Euthyneura</taxon>
        <taxon>Panpulmonata</taxon>
        <taxon>Sacoglossa</taxon>
        <taxon>Placobranchoidea</taxon>
        <taxon>Plakobranchidae</taxon>
        <taxon>Elysia</taxon>
    </lineage>
</organism>
<protein>
    <submittedName>
        <fullName evidence="1">Uncharacterized protein</fullName>
    </submittedName>
</protein>
<proteinExistence type="predicted"/>
<sequence>MPVAAVASLWQSDRRTEAMPRSVCLSGSPHRLSSITDQPSRRIAQYGACLKFSHMTKSRQYIAENKTESTGLNLDPGPRILLRSRSNSEWNEFLTTLRFAFGMRDKSLATARGDSDGVKTLEPAFHR</sequence>
<dbReference type="AlphaFoldDB" id="A0AAE1CNY2"/>
<comment type="caution">
    <text evidence="1">The sequence shown here is derived from an EMBL/GenBank/DDBJ whole genome shotgun (WGS) entry which is preliminary data.</text>
</comment>
<keyword evidence="2" id="KW-1185">Reference proteome</keyword>
<dbReference type="Proteomes" id="UP001283361">
    <property type="component" value="Unassembled WGS sequence"/>
</dbReference>
<evidence type="ECO:0000313" key="2">
    <source>
        <dbReference type="Proteomes" id="UP001283361"/>
    </source>
</evidence>
<accession>A0AAE1CNY2</accession>
<name>A0AAE1CNY2_9GAST</name>
<gene>
    <name evidence="1" type="ORF">RRG08_057205</name>
</gene>
<dbReference type="EMBL" id="JAWDGP010007404">
    <property type="protein sequence ID" value="KAK3720735.1"/>
    <property type="molecule type" value="Genomic_DNA"/>
</dbReference>
<reference evidence="1" key="1">
    <citation type="journal article" date="2023" name="G3 (Bethesda)">
        <title>A reference genome for the long-term kleptoplast-retaining sea slug Elysia crispata morphotype clarki.</title>
        <authorList>
            <person name="Eastman K.E."/>
            <person name="Pendleton A.L."/>
            <person name="Shaikh M.A."/>
            <person name="Suttiyut T."/>
            <person name="Ogas R."/>
            <person name="Tomko P."/>
            <person name="Gavelis G."/>
            <person name="Widhalm J.R."/>
            <person name="Wisecaver J.H."/>
        </authorList>
    </citation>
    <scope>NUCLEOTIDE SEQUENCE</scope>
    <source>
        <strain evidence="1">ECLA1</strain>
    </source>
</reference>
<evidence type="ECO:0000313" key="1">
    <source>
        <dbReference type="EMBL" id="KAK3720735.1"/>
    </source>
</evidence>